<keyword evidence="11 13" id="KW-0472">Membrane</keyword>
<dbReference type="InterPro" id="IPR050222">
    <property type="entry name" value="MATE_MdtK"/>
</dbReference>
<dbReference type="PANTHER" id="PTHR43298">
    <property type="entry name" value="MULTIDRUG RESISTANCE PROTEIN NORM-RELATED"/>
    <property type="match status" value="1"/>
</dbReference>
<feature type="transmembrane region" description="Helical" evidence="13">
    <location>
        <begin position="51"/>
        <end position="71"/>
    </location>
</feature>
<evidence type="ECO:0000256" key="2">
    <source>
        <dbReference type="ARBA" id="ARBA00004651"/>
    </source>
</evidence>
<feature type="transmembrane region" description="Helical" evidence="13">
    <location>
        <begin position="12"/>
        <end position="31"/>
    </location>
</feature>
<dbReference type="GO" id="GO:0006811">
    <property type="term" value="P:monoatomic ion transport"/>
    <property type="evidence" value="ECO:0007669"/>
    <property type="project" value="UniProtKB-KW"/>
</dbReference>
<feature type="transmembrane region" description="Helical" evidence="13">
    <location>
        <begin position="354"/>
        <end position="374"/>
    </location>
</feature>
<sequence>MAKELTHGHEGKLILLFMLPLLAGNLFQQLYNISDTFIVGRTLGADAVAAVGSVGTLFFLVMGFAQSATVGMTIPMSRHFGAQRLPALRRNFATSIVLSAIMALVITVPAVAFSGDILRLMNTPADILPDATYYLQVLFAGLAFTVFYNLLANAIRAIGDSTTPLLFLVMAATLNIVLDLVFILYVGMGVEGAALATVIAQGLSVVACAIYIQTRIPILRISGADFRILKVEALEQLRLGIPMGFQTSVIALGLIVIQIALNGHGAAAIAAYTVAQRIEQLAMFPFVSFGIAAGVFVAQNYGAGKMERMWVGISQAIYMSLAYAAIIGTLILVFQHEVISAFFGSGLTDEILRLGSIYLWVTVPFYPFLTILFVNRYSLQSLGNALVPTLAGLIEMGARVATALFIAPVYGFVGIVVCHPLAWIGAFLILTLAIRKKKRELTASVESPYFHVQVAEAECEVAPC</sequence>
<dbReference type="NCBIfam" id="TIGR00797">
    <property type="entry name" value="matE"/>
    <property type="match status" value="1"/>
</dbReference>
<dbReference type="GO" id="GO:0005886">
    <property type="term" value="C:plasma membrane"/>
    <property type="evidence" value="ECO:0007669"/>
    <property type="project" value="UniProtKB-SubCell"/>
</dbReference>
<evidence type="ECO:0000256" key="1">
    <source>
        <dbReference type="ARBA" id="ARBA00003408"/>
    </source>
</evidence>
<evidence type="ECO:0000256" key="11">
    <source>
        <dbReference type="ARBA" id="ARBA00023136"/>
    </source>
</evidence>
<evidence type="ECO:0000256" key="3">
    <source>
        <dbReference type="ARBA" id="ARBA00010199"/>
    </source>
</evidence>
<comment type="similarity">
    <text evidence="3">Belongs to the multi antimicrobial extrusion (MATE) (TC 2.A.66.1) family.</text>
</comment>
<evidence type="ECO:0000313" key="14">
    <source>
        <dbReference type="EMBL" id="KTF03511.1"/>
    </source>
</evidence>
<evidence type="ECO:0000256" key="12">
    <source>
        <dbReference type="ARBA" id="ARBA00031636"/>
    </source>
</evidence>
<dbReference type="EMBL" id="LNIZ01000009">
    <property type="protein sequence ID" value="KTF03511.1"/>
    <property type="molecule type" value="Genomic_DNA"/>
</dbReference>
<evidence type="ECO:0000256" key="9">
    <source>
        <dbReference type="ARBA" id="ARBA00022989"/>
    </source>
</evidence>
<dbReference type="InterPro" id="IPR002528">
    <property type="entry name" value="MATE_fam"/>
</dbReference>
<feature type="transmembrane region" description="Helical" evidence="13">
    <location>
        <begin position="133"/>
        <end position="152"/>
    </location>
</feature>
<dbReference type="OrthoDB" id="9806302at2"/>
<protein>
    <recommendedName>
        <fullName evidence="4">Probable multidrug resistance protein NorM</fullName>
    </recommendedName>
    <alternativeName>
        <fullName evidence="12">Multidrug-efflux transporter</fullName>
    </alternativeName>
</protein>
<evidence type="ECO:0000256" key="6">
    <source>
        <dbReference type="ARBA" id="ARBA00022449"/>
    </source>
</evidence>
<comment type="caution">
    <text evidence="14">The sequence shown here is derived from an EMBL/GenBank/DDBJ whole genome shotgun (WGS) entry which is preliminary data.</text>
</comment>
<evidence type="ECO:0000256" key="8">
    <source>
        <dbReference type="ARBA" id="ARBA00022692"/>
    </source>
</evidence>
<feature type="transmembrane region" description="Helical" evidence="13">
    <location>
        <begin position="92"/>
        <end position="113"/>
    </location>
</feature>
<dbReference type="Pfam" id="PF01554">
    <property type="entry name" value="MatE"/>
    <property type="match status" value="2"/>
</dbReference>
<feature type="transmembrane region" description="Helical" evidence="13">
    <location>
        <begin position="412"/>
        <end position="434"/>
    </location>
</feature>
<dbReference type="GO" id="GO:0042910">
    <property type="term" value="F:xenobiotic transmembrane transporter activity"/>
    <property type="evidence" value="ECO:0007669"/>
    <property type="project" value="InterPro"/>
</dbReference>
<dbReference type="RefSeq" id="WP_062614155.1">
    <property type="nucleotide sequence ID" value="NZ_JAWLIG010000028.1"/>
</dbReference>
<dbReference type="GO" id="GO:0015297">
    <property type="term" value="F:antiporter activity"/>
    <property type="evidence" value="ECO:0007669"/>
    <property type="project" value="UniProtKB-KW"/>
</dbReference>
<keyword evidence="15" id="KW-1185">Reference proteome</keyword>
<evidence type="ECO:0000256" key="4">
    <source>
        <dbReference type="ARBA" id="ARBA00020268"/>
    </source>
</evidence>
<feature type="transmembrane region" description="Helical" evidence="13">
    <location>
        <begin position="310"/>
        <end position="334"/>
    </location>
</feature>
<evidence type="ECO:0000256" key="13">
    <source>
        <dbReference type="SAM" id="Phobius"/>
    </source>
</evidence>
<dbReference type="PIRSF" id="PIRSF006603">
    <property type="entry name" value="DinF"/>
    <property type="match status" value="1"/>
</dbReference>
<organism evidence="14 15">
    <name type="scientific">Trueperella bernardiae</name>
    <dbReference type="NCBI Taxonomy" id="59561"/>
    <lineage>
        <taxon>Bacteria</taxon>
        <taxon>Bacillati</taxon>
        <taxon>Actinomycetota</taxon>
        <taxon>Actinomycetes</taxon>
        <taxon>Actinomycetales</taxon>
        <taxon>Actinomycetaceae</taxon>
        <taxon>Trueperella</taxon>
    </lineage>
</organism>
<feature type="transmembrane region" description="Helical" evidence="13">
    <location>
        <begin position="164"/>
        <end position="186"/>
    </location>
</feature>
<feature type="transmembrane region" description="Helical" evidence="13">
    <location>
        <begin position="192"/>
        <end position="212"/>
    </location>
</feature>
<keyword evidence="9 13" id="KW-1133">Transmembrane helix</keyword>
<dbReference type="PANTHER" id="PTHR43298:SF2">
    <property type="entry name" value="FMN_FAD EXPORTER YEEO-RELATED"/>
    <property type="match status" value="1"/>
</dbReference>
<gene>
    <name evidence="14" type="primary">mepA</name>
    <name evidence="14" type="ORF">AQZ59_01641</name>
</gene>
<keyword evidence="10" id="KW-0406">Ion transport</keyword>
<evidence type="ECO:0000256" key="7">
    <source>
        <dbReference type="ARBA" id="ARBA00022475"/>
    </source>
</evidence>
<accession>A0A0W1KIQ9</accession>
<dbReference type="STRING" id="59561.AQZ59_01641"/>
<name>A0A0W1KIQ9_9ACTO</name>
<keyword evidence="8 13" id="KW-0812">Transmembrane</keyword>
<dbReference type="Proteomes" id="UP000054404">
    <property type="component" value="Unassembled WGS sequence"/>
</dbReference>
<feature type="transmembrane region" description="Helical" evidence="13">
    <location>
        <begin position="386"/>
        <end position="406"/>
    </location>
</feature>
<evidence type="ECO:0000313" key="15">
    <source>
        <dbReference type="Proteomes" id="UP000054404"/>
    </source>
</evidence>
<dbReference type="InterPro" id="IPR048279">
    <property type="entry name" value="MdtK-like"/>
</dbReference>
<proteinExistence type="inferred from homology"/>
<dbReference type="CDD" id="cd13138">
    <property type="entry name" value="MATE_yoeA_like"/>
    <property type="match status" value="1"/>
</dbReference>
<comment type="subcellular location">
    <subcellularLocation>
        <location evidence="2">Cell membrane</location>
        <topology evidence="2">Multi-pass membrane protein</topology>
    </subcellularLocation>
</comment>
<keyword evidence="7" id="KW-1003">Cell membrane</keyword>
<dbReference type="AlphaFoldDB" id="A0A0W1KIQ9"/>
<evidence type="ECO:0000256" key="10">
    <source>
        <dbReference type="ARBA" id="ARBA00023065"/>
    </source>
</evidence>
<keyword evidence="5" id="KW-0813">Transport</keyword>
<dbReference type="PATRIC" id="fig|59561.3.peg.1634"/>
<feature type="transmembrane region" description="Helical" evidence="13">
    <location>
        <begin position="281"/>
        <end position="298"/>
    </location>
</feature>
<comment type="function">
    <text evidence="1">Multidrug efflux pump.</text>
</comment>
<evidence type="ECO:0000256" key="5">
    <source>
        <dbReference type="ARBA" id="ARBA00022448"/>
    </source>
</evidence>
<keyword evidence="6" id="KW-0050">Antiport</keyword>
<feature type="transmembrane region" description="Helical" evidence="13">
    <location>
        <begin position="249"/>
        <end position="275"/>
    </location>
</feature>
<reference evidence="14 15" key="1">
    <citation type="submission" date="2015-11" db="EMBL/GenBank/DDBJ databases">
        <title>Draft Genome Sequence of the Type Strain Trueperella bernardiae LCDC 89-0504T, Isolated from Blood Culture.</title>
        <authorList>
            <person name="Bernier A.-M."/>
            <person name="Bernard K."/>
        </authorList>
    </citation>
    <scope>NUCLEOTIDE SEQUENCE [LARGE SCALE GENOMIC DNA]</scope>
    <source>
        <strain evidence="14 15">LCDC 89-0504</strain>
    </source>
</reference>